<evidence type="ECO:0000256" key="10">
    <source>
        <dbReference type="PIRSR" id="PIRSR600183-50"/>
    </source>
</evidence>
<protein>
    <recommendedName>
        <fullName evidence="7">ornithine decarboxylase</fullName>
        <ecNumber evidence="7">4.1.1.17</ecNumber>
    </recommendedName>
</protein>
<comment type="catalytic activity">
    <reaction evidence="9">
        <text>L-ornithine + H(+) = putrescine + CO2</text>
        <dbReference type="Rhea" id="RHEA:22964"/>
        <dbReference type="ChEBI" id="CHEBI:15378"/>
        <dbReference type="ChEBI" id="CHEBI:16526"/>
        <dbReference type="ChEBI" id="CHEBI:46911"/>
        <dbReference type="ChEBI" id="CHEBI:326268"/>
        <dbReference type="EC" id="4.1.1.17"/>
    </reaction>
</comment>
<dbReference type="PROSITE" id="PS00878">
    <property type="entry name" value="ODR_DC_2_1"/>
    <property type="match status" value="1"/>
</dbReference>
<organism evidence="15 16">
    <name type="scientific">Nadsonia fulvescens var. elongata DSM 6958</name>
    <dbReference type="NCBI Taxonomy" id="857566"/>
    <lineage>
        <taxon>Eukaryota</taxon>
        <taxon>Fungi</taxon>
        <taxon>Dikarya</taxon>
        <taxon>Ascomycota</taxon>
        <taxon>Saccharomycotina</taxon>
        <taxon>Dipodascomycetes</taxon>
        <taxon>Dipodascales</taxon>
        <taxon>Dipodascales incertae sedis</taxon>
        <taxon>Nadsonia</taxon>
    </lineage>
</organism>
<dbReference type="Pfam" id="PF00278">
    <property type="entry name" value="Orn_DAP_Arg_deC"/>
    <property type="match status" value="1"/>
</dbReference>
<evidence type="ECO:0000256" key="2">
    <source>
        <dbReference type="ARBA" id="ARBA00008872"/>
    </source>
</evidence>
<dbReference type="InterPro" id="IPR029066">
    <property type="entry name" value="PLP-binding_barrel"/>
</dbReference>
<feature type="modified residue" description="N6-(pyridoxal phosphate)lysine" evidence="10">
    <location>
        <position position="91"/>
    </location>
</feature>
<dbReference type="InterPro" id="IPR009006">
    <property type="entry name" value="Ala_racemase/Decarboxylase_C"/>
</dbReference>
<keyword evidence="3" id="KW-0210">Decarboxylase</keyword>
<dbReference type="SUPFAM" id="SSF51419">
    <property type="entry name" value="PLP-binding barrel"/>
    <property type="match status" value="1"/>
</dbReference>
<dbReference type="Gene3D" id="2.40.37.10">
    <property type="entry name" value="Lyase, Ornithine Decarboxylase, Chain A, domain 1"/>
    <property type="match status" value="1"/>
</dbReference>
<dbReference type="PROSITE" id="PS00879">
    <property type="entry name" value="ODR_DC_2_2"/>
    <property type="match status" value="1"/>
</dbReference>
<evidence type="ECO:0000313" key="16">
    <source>
        <dbReference type="Proteomes" id="UP000095009"/>
    </source>
</evidence>
<evidence type="ECO:0000256" key="12">
    <source>
        <dbReference type="SAM" id="MobiDB-lite"/>
    </source>
</evidence>
<dbReference type="OrthoDB" id="5034579at2759"/>
<comment type="pathway">
    <text evidence="6">Amine and polyamine biosynthesis; putrescine biosynthesis via L-ornithine pathway; putrescine from L-ornithine: step 1/1.</text>
</comment>
<dbReference type="GO" id="GO:0033387">
    <property type="term" value="P:putrescine biosynthetic process from arginine, via ornithine"/>
    <property type="evidence" value="ECO:0007669"/>
    <property type="project" value="TreeGrafter"/>
</dbReference>
<comment type="cofactor">
    <cofactor evidence="1 10">
        <name>pyridoxal 5'-phosphate</name>
        <dbReference type="ChEBI" id="CHEBI:597326"/>
    </cofactor>
</comment>
<feature type="region of interest" description="Disordered" evidence="12">
    <location>
        <begin position="16"/>
        <end position="37"/>
    </location>
</feature>
<dbReference type="EMBL" id="KV454406">
    <property type="protein sequence ID" value="ODQ67687.1"/>
    <property type="molecule type" value="Genomic_DNA"/>
</dbReference>
<evidence type="ECO:0000256" key="9">
    <source>
        <dbReference type="ARBA" id="ARBA00049127"/>
    </source>
</evidence>
<dbReference type="STRING" id="857566.A0A1E3PS77"/>
<proteinExistence type="inferred from homology"/>
<evidence type="ECO:0000256" key="3">
    <source>
        <dbReference type="ARBA" id="ARBA00022793"/>
    </source>
</evidence>
<dbReference type="FunFam" id="3.20.20.10:FF:000005">
    <property type="entry name" value="Ornithine decarboxylase"/>
    <property type="match status" value="1"/>
</dbReference>
<dbReference type="AlphaFoldDB" id="A0A1E3PS77"/>
<evidence type="ECO:0000256" key="7">
    <source>
        <dbReference type="ARBA" id="ARBA00034138"/>
    </source>
</evidence>
<accession>A0A1E3PS77</accession>
<comment type="subunit">
    <text evidence="8">Homodimer. Only the dimer is catalytically active, as the active sites are constructed of residues from both monomers.</text>
</comment>
<sequence length="443" mass="48847">MAPFVPGNEVELSSYQNEFSPTSSLPDSSPRSKSQDSISKALRARIESIDLESCDPGEEDTFYVADLGLIYQRFMTWKRLLPRVEPFYATKCNNDKRVLQLLAQLGAGFDCASVSEINSVLNLDQCVVSPERIIYAHPCKTASSLRYASKLNVLKMTFDNADELYKCAKHAPNAELFLRITTDDSKAQCQLSVKYGAPLDTTGDLLTLAQQLNLNVVGVSFHVGSGASDPTDFVKAVEDARHVFDQAASLGMAPLSTLDIGGGFTHETFAETASLLNGLLDECFPRDQVRIISEPGRYFVSSAFVLASHVIAKRTIDETHAMIYLNDGAYGNMNCIIFDHQKPIPRMLTHNGKFMYNAPSNTTNTGSNEEKYTLSVWGPTCDGIDCIAERTMLTVSPNAGDWMYFEEFGAYTLSASTTFNGFNENCQIVYVCSEKEAAKLLPF</sequence>
<evidence type="ECO:0000259" key="14">
    <source>
        <dbReference type="Pfam" id="PF02784"/>
    </source>
</evidence>
<dbReference type="EC" id="4.1.1.17" evidence="7"/>
<dbReference type="PRINTS" id="PR01179">
    <property type="entry name" value="ODADCRBXLASE"/>
</dbReference>
<dbReference type="GO" id="GO:0005737">
    <property type="term" value="C:cytoplasm"/>
    <property type="evidence" value="ECO:0007669"/>
    <property type="project" value="TreeGrafter"/>
</dbReference>
<dbReference type="SUPFAM" id="SSF50621">
    <property type="entry name" value="Alanine racemase C-terminal domain-like"/>
    <property type="match status" value="1"/>
</dbReference>
<gene>
    <name evidence="15" type="ORF">NADFUDRAFT_48362</name>
</gene>
<evidence type="ECO:0000256" key="4">
    <source>
        <dbReference type="ARBA" id="ARBA00022898"/>
    </source>
</evidence>
<dbReference type="InterPro" id="IPR000183">
    <property type="entry name" value="Orn/DAP/Arg_de-COase"/>
</dbReference>
<evidence type="ECO:0000256" key="5">
    <source>
        <dbReference type="ARBA" id="ARBA00023239"/>
    </source>
</evidence>
<feature type="domain" description="Orn/DAP/Arg decarboxylase 2 N-terminal" evidence="14">
    <location>
        <begin position="68"/>
        <end position="301"/>
    </location>
</feature>
<comment type="similarity">
    <text evidence="2 11">Belongs to the Orn/Lys/Arg decarboxylase class-II family.</text>
</comment>
<keyword evidence="16" id="KW-1185">Reference proteome</keyword>
<dbReference type="InterPro" id="IPR022644">
    <property type="entry name" value="De-COase2_N"/>
</dbReference>
<feature type="domain" description="Orn/DAP/Arg decarboxylase 2 C-terminal" evidence="13">
    <location>
        <begin position="63"/>
        <end position="409"/>
    </location>
</feature>
<evidence type="ECO:0000259" key="13">
    <source>
        <dbReference type="Pfam" id="PF00278"/>
    </source>
</evidence>
<dbReference type="PRINTS" id="PR01182">
    <property type="entry name" value="ORNDCRBXLASE"/>
</dbReference>
<dbReference type="Gene3D" id="3.20.20.10">
    <property type="entry name" value="Alanine racemase"/>
    <property type="match status" value="1"/>
</dbReference>
<dbReference type="PANTHER" id="PTHR11482">
    <property type="entry name" value="ARGININE/DIAMINOPIMELATE/ORNITHINE DECARBOXYLASE"/>
    <property type="match status" value="1"/>
</dbReference>
<dbReference type="InterPro" id="IPR002433">
    <property type="entry name" value="Orn_de-COase"/>
</dbReference>
<evidence type="ECO:0000256" key="6">
    <source>
        <dbReference type="ARBA" id="ARBA00034115"/>
    </source>
</evidence>
<dbReference type="Proteomes" id="UP000095009">
    <property type="component" value="Unassembled WGS sequence"/>
</dbReference>
<name>A0A1E3PS77_9ASCO</name>
<dbReference type="CDD" id="cd00622">
    <property type="entry name" value="PLPDE_III_ODC"/>
    <property type="match status" value="1"/>
</dbReference>
<evidence type="ECO:0000313" key="15">
    <source>
        <dbReference type="EMBL" id="ODQ67687.1"/>
    </source>
</evidence>
<feature type="compositionally biased region" description="Low complexity" evidence="12">
    <location>
        <begin position="20"/>
        <end position="32"/>
    </location>
</feature>
<evidence type="ECO:0000256" key="8">
    <source>
        <dbReference type="ARBA" id="ARBA00046672"/>
    </source>
</evidence>
<dbReference type="InterPro" id="IPR022657">
    <property type="entry name" value="De-COase2_CS"/>
</dbReference>
<keyword evidence="5" id="KW-0456">Lyase</keyword>
<evidence type="ECO:0000256" key="11">
    <source>
        <dbReference type="RuleBase" id="RU003737"/>
    </source>
</evidence>
<dbReference type="GO" id="GO:0004586">
    <property type="term" value="F:ornithine decarboxylase activity"/>
    <property type="evidence" value="ECO:0007669"/>
    <property type="project" value="UniProtKB-EC"/>
</dbReference>
<reference evidence="15 16" key="1">
    <citation type="journal article" date="2016" name="Proc. Natl. Acad. Sci. U.S.A.">
        <title>Comparative genomics of biotechnologically important yeasts.</title>
        <authorList>
            <person name="Riley R."/>
            <person name="Haridas S."/>
            <person name="Wolfe K.H."/>
            <person name="Lopes M.R."/>
            <person name="Hittinger C.T."/>
            <person name="Goeker M."/>
            <person name="Salamov A.A."/>
            <person name="Wisecaver J.H."/>
            <person name="Long T.M."/>
            <person name="Calvey C.H."/>
            <person name="Aerts A.L."/>
            <person name="Barry K.W."/>
            <person name="Choi C."/>
            <person name="Clum A."/>
            <person name="Coughlan A.Y."/>
            <person name="Deshpande S."/>
            <person name="Douglass A.P."/>
            <person name="Hanson S.J."/>
            <person name="Klenk H.-P."/>
            <person name="LaButti K.M."/>
            <person name="Lapidus A."/>
            <person name="Lindquist E.A."/>
            <person name="Lipzen A.M."/>
            <person name="Meier-Kolthoff J.P."/>
            <person name="Ohm R.A."/>
            <person name="Otillar R.P."/>
            <person name="Pangilinan J.L."/>
            <person name="Peng Y."/>
            <person name="Rokas A."/>
            <person name="Rosa C.A."/>
            <person name="Scheuner C."/>
            <person name="Sibirny A.A."/>
            <person name="Slot J.C."/>
            <person name="Stielow J.B."/>
            <person name="Sun H."/>
            <person name="Kurtzman C.P."/>
            <person name="Blackwell M."/>
            <person name="Grigoriev I.V."/>
            <person name="Jeffries T.W."/>
        </authorList>
    </citation>
    <scope>NUCLEOTIDE SEQUENCE [LARGE SCALE GENOMIC DNA]</scope>
    <source>
        <strain evidence="15 16">DSM 6958</strain>
    </source>
</reference>
<dbReference type="PANTHER" id="PTHR11482:SF6">
    <property type="entry name" value="ORNITHINE DECARBOXYLASE 1-RELATED"/>
    <property type="match status" value="1"/>
</dbReference>
<dbReference type="Pfam" id="PF02784">
    <property type="entry name" value="Orn_Arg_deC_N"/>
    <property type="match status" value="1"/>
</dbReference>
<keyword evidence="4 10" id="KW-0663">Pyridoxal phosphate</keyword>
<feature type="active site" description="Proton donor" evidence="10">
    <location>
        <position position="381"/>
    </location>
</feature>
<dbReference type="InterPro" id="IPR022653">
    <property type="entry name" value="De-COase2_pyr-phos_BS"/>
</dbReference>
<evidence type="ECO:0000256" key="1">
    <source>
        <dbReference type="ARBA" id="ARBA00001933"/>
    </source>
</evidence>
<dbReference type="InterPro" id="IPR022643">
    <property type="entry name" value="De-COase2_C"/>
</dbReference>